<dbReference type="EMBL" id="MFMU01000014">
    <property type="protein sequence ID" value="OGG92994.1"/>
    <property type="molecule type" value="Genomic_DNA"/>
</dbReference>
<proteinExistence type="predicted"/>
<dbReference type="STRING" id="1798533.A2609_02050"/>
<comment type="caution">
    <text evidence="1">The sequence shown here is derived from an EMBL/GenBank/DDBJ whole genome shotgun (WGS) entry which is preliminary data.</text>
</comment>
<dbReference type="Proteomes" id="UP000176867">
    <property type="component" value="Unassembled WGS sequence"/>
</dbReference>
<accession>A0A1F6G4F3</accession>
<sequence>MPPSGFGKKAVKGLLTFVEGNYEDLLAEVQSGKHPTVEAAIEYELSQLKKALEKLHINPEGDLVERP</sequence>
<protein>
    <submittedName>
        <fullName evidence="1">Uncharacterized protein</fullName>
    </submittedName>
</protein>
<dbReference type="AlphaFoldDB" id="A0A1F6G4F3"/>
<evidence type="ECO:0000313" key="2">
    <source>
        <dbReference type="Proteomes" id="UP000176867"/>
    </source>
</evidence>
<name>A0A1F6G4F3_9BACT</name>
<organism evidence="1 2">
    <name type="scientific">Candidatus Kaiserbacteria bacterium RIFOXYD1_FULL_47_14</name>
    <dbReference type="NCBI Taxonomy" id="1798533"/>
    <lineage>
        <taxon>Bacteria</taxon>
        <taxon>Candidatus Kaiseribacteriota</taxon>
    </lineage>
</organism>
<evidence type="ECO:0000313" key="1">
    <source>
        <dbReference type="EMBL" id="OGG92994.1"/>
    </source>
</evidence>
<reference evidence="1 2" key="1">
    <citation type="journal article" date="2016" name="Nat. Commun.">
        <title>Thousands of microbial genomes shed light on interconnected biogeochemical processes in an aquifer system.</title>
        <authorList>
            <person name="Anantharaman K."/>
            <person name="Brown C.T."/>
            <person name="Hug L.A."/>
            <person name="Sharon I."/>
            <person name="Castelle C.J."/>
            <person name="Probst A.J."/>
            <person name="Thomas B.C."/>
            <person name="Singh A."/>
            <person name="Wilkins M.J."/>
            <person name="Karaoz U."/>
            <person name="Brodie E.L."/>
            <person name="Williams K.H."/>
            <person name="Hubbard S.S."/>
            <person name="Banfield J.F."/>
        </authorList>
    </citation>
    <scope>NUCLEOTIDE SEQUENCE [LARGE SCALE GENOMIC DNA]</scope>
</reference>
<gene>
    <name evidence="1" type="ORF">A2609_02050</name>
</gene>